<dbReference type="RefSeq" id="XP_056504243.1">
    <property type="nucleotide sequence ID" value="XM_056641749.1"/>
</dbReference>
<reference evidence="4" key="2">
    <citation type="journal article" date="2023" name="IMA Fungus">
        <title>Comparative genomic study of the Penicillium genus elucidates a diverse pangenome and 15 lateral gene transfer events.</title>
        <authorList>
            <person name="Petersen C."/>
            <person name="Sorensen T."/>
            <person name="Nielsen M.R."/>
            <person name="Sondergaard T.E."/>
            <person name="Sorensen J.L."/>
            <person name="Fitzpatrick D.A."/>
            <person name="Frisvad J.C."/>
            <person name="Nielsen K.L."/>
        </authorList>
    </citation>
    <scope>NUCLEOTIDE SEQUENCE</scope>
    <source>
        <strain evidence="4">IBT 23319</strain>
    </source>
</reference>
<feature type="compositionally biased region" description="Basic and acidic residues" evidence="2">
    <location>
        <begin position="346"/>
        <end position="375"/>
    </location>
</feature>
<accession>A0A9W9TUM3</accession>
<gene>
    <name evidence="4" type="ORF">N7469_002829</name>
</gene>
<dbReference type="InterPro" id="IPR029130">
    <property type="entry name" value="Acid_ceramidase_N"/>
</dbReference>
<dbReference type="EC" id="3.5.1.23" evidence="1"/>
<dbReference type="GO" id="GO:0017040">
    <property type="term" value="F:N-acylsphingosine amidohydrolase activity"/>
    <property type="evidence" value="ECO:0007669"/>
    <property type="project" value="UniProtKB-EC"/>
</dbReference>
<evidence type="ECO:0000256" key="1">
    <source>
        <dbReference type="ARBA" id="ARBA00011891"/>
    </source>
</evidence>
<dbReference type="Pfam" id="PF15508">
    <property type="entry name" value="NAAA-beta"/>
    <property type="match status" value="1"/>
</dbReference>
<protein>
    <recommendedName>
        <fullName evidence="1">ceramidase</fullName>
        <ecNumber evidence="1">3.5.1.23</ecNumber>
    </recommendedName>
</protein>
<evidence type="ECO:0000313" key="5">
    <source>
        <dbReference type="Proteomes" id="UP001147733"/>
    </source>
</evidence>
<comment type="caution">
    <text evidence="4">The sequence shown here is derived from an EMBL/GenBank/DDBJ whole genome shotgun (WGS) entry which is preliminary data.</text>
</comment>
<dbReference type="PANTHER" id="PTHR28583:SF1">
    <property type="entry name" value="ACID CERAMIDASE"/>
    <property type="match status" value="1"/>
</dbReference>
<dbReference type="AlphaFoldDB" id="A0A9W9TUM3"/>
<organism evidence="4 5">
    <name type="scientific">Penicillium citrinum</name>
    <dbReference type="NCBI Taxonomy" id="5077"/>
    <lineage>
        <taxon>Eukaryota</taxon>
        <taxon>Fungi</taxon>
        <taxon>Dikarya</taxon>
        <taxon>Ascomycota</taxon>
        <taxon>Pezizomycotina</taxon>
        <taxon>Eurotiomycetes</taxon>
        <taxon>Eurotiomycetidae</taxon>
        <taxon>Eurotiales</taxon>
        <taxon>Aspergillaceae</taxon>
        <taxon>Penicillium</taxon>
    </lineage>
</organism>
<feature type="domain" description="Acid ceramidase N-terminal" evidence="3">
    <location>
        <begin position="24"/>
        <end position="84"/>
    </location>
</feature>
<dbReference type="OrthoDB" id="5273684at2759"/>
<evidence type="ECO:0000313" key="4">
    <source>
        <dbReference type="EMBL" id="KAJ5241238.1"/>
    </source>
</evidence>
<reference evidence="4" key="1">
    <citation type="submission" date="2022-11" db="EMBL/GenBank/DDBJ databases">
        <authorList>
            <person name="Petersen C."/>
        </authorList>
    </citation>
    <scope>NUCLEOTIDE SEQUENCE</scope>
    <source>
        <strain evidence="4">IBT 23319</strain>
    </source>
</reference>
<proteinExistence type="predicted"/>
<keyword evidence="5" id="KW-1185">Reference proteome</keyword>
<feature type="region of interest" description="Disordered" evidence="2">
    <location>
        <begin position="346"/>
        <end position="386"/>
    </location>
</feature>
<evidence type="ECO:0000259" key="3">
    <source>
        <dbReference type="Pfam" id="PF15508"/>
    </source>
</evidence>
<sequence>MDNRILITDEGQVEEPITFDWLHQPPPVYRINLSLPPSERYTELTRLYRDRMRSVRSIFDELLIALSPKIPVKVVHWIARVFLHGLSTREETEELQGISRATDIDIYLLVCFNTGLDLLMGCTSGGVRTINGSETKMLHFRTLDWGMEKLRSLVVQLEFVRNENPQQVLATSVTYVGFVGVLTGVRKDLSLSLNFRPTHESSNKFSFYLNHILVLLGKRPSVSSLLRQCLFSFEPKSRRSGSRLTLHSLDDIVINMPKQPSTAAYLIFSDGQRTVTMEKDVNSAFTRSDTQFIVITNNDQDSDSTPLEDRVDNKLKSNERLALISQEEFTLQDLIEDSKARRACMQDRWDAKTKESRRTQSKSLSEERSEEDHIPRPGVRSSLRLRQRAAKRQKQANLEMNALSGDIAISEVAITPQEALQWLTTYPVVNEDTHYAALMDPAEGKIIWVSQYYPDQITL</sequence>
<dbReference type="GeneID" id="81380916"/>
<name>A0A9W9TUM3_PENCI</name>
<dbReference type="Proteomes" id="UP001147733">
    <property type="component" value="Unassembled WGS sequence"/>
</dbReference>
<dbReference type="EMBL" id="JAPQKT010000002">
    <property type="protein sequence ID" value="KAJ5241238.1"/>
    <property type="molecule type" value="Genomic_DNA"/>
</dbReference>
<dbReference type="PANTHER" id="PTHR28583">
    <property type="entry name" value="ACID AMIDASE"/>
    <property type="match status" value="1"/>
</dbReference>
<evidence type="ECO:0000256" key="2">
    <source>
        <dbReference type="SAM" id="MobiDB-lite"/>
    </source>
</evidence>